<comment type="caution">
    <text evidence="3">The sequence shown here is derived from an EMBL/GenBank/DDBJ whole genome shotgun (WGS) entry which is preliminary data.</text>
</comment>
<evidence type="ECO:0000256" key="1">
    <source>
        <dbReference type="SAM" id="MobiDB-lite"/>
    </source>
</evidence>
<organism evidence="3 4">
    <name type="scientific">Thalassiosira oceanica</name>
    <name type="common">Marine diatom</name>
    <dbReference type="NCBI Taxonomy" id="159749"/>
    <lineage>
        <taxon>Eukaryota</taxon>
        <taxon>Sar</taxon>
        <taxon>Stramenopiles</taxon>
        <taxon>Ochrophyta</taxon>
        <taxon>Bacillariophyta</taxon>
        <taxon>Coscinodiscophyceae</taxon>
        <taxon>Thalassiosirophycidae</taxon>
        <taxon>Thalassiosirales</taxon>
        <taxon>Thalassiosiraceae</taxon>
        <taxon>Thalassiosira</taxon>
    </lineage>
</organism>
<dbReference type="eggNOG" id="KOG0987">
    <property type="taxonomic scope" value="Eukaryota"/>
</dbReference>
<dbReference type="InterPro" id="IPR025476">
    <property type="entry name" value="Helitron_helicase-like"/>
</dbReference>
<dbReference type="Proteomes" id="UP000266841">
    <property type="component" value="Unassembled WGS sequence"/>
</dbReference>
<feature type="compositionally biased region" description="Basic residues" evidence="1">
    <location>
        <begin position="83"/>
        <end position="96"/>
    </location>
</feature>
<dbReference type="Pfam" id="PF14214">
    <property type="entry name" value="Helitron_like_N"/>
    <property type="match status" value="1"/>
</dbReference>
<accession>K0TCS7</accession>
<evidence type="ECO:0000259" key="2">
    <source>
        <dbReference type="Pfam" id="PF14214"/>
    </source>
</evidence>
<feature type="compositionally biased region" description="Basic and acidic residues" evidence="1">
    <location>
        <begin position="122"/>
        <end position="132"/>
    </location>
</feature>
<evidence type="ECO:0000313" key="3">
    <source>
        <dbReference type="EMBL" id="EJK75195.1"/>
    </source>
</evidence>
<dbReference type="EMBL" id="AGNL01003078">
    <property type="protein sequence ID" value="EJK75195.1"/>
    <property type="molecule type" value="Genomic_DNA"/>
</dbReference>
<dbReference type="PANTHER" id="PTHR45786:SF74">
    <property type="entry name" value="ATP-DEPENDENT DNA HELICASE"/>
    <property type="match status" value="1"/>
</dbReference>
<feature type="non-terminal residue" evidence="3">
    <location>
        <position position="688"/>
    </location>
</feature>
<evidence type="ECO:0000313" key="4">
    <source>
        <dbReference type="Proteomes" id="UP000266841"/>
    </source>
</evidence>
<feature type="domain" description="Helitron helicase-like" evidence="2">
    <location>
        <begin position="521"/>
        <end position="686"/>
    </location>
</feature>
<sequence length="688" mass="77956">MPNTQYTVTTVCSVCEECLQDCTCLPAPPASPPTNDDGPFMEPIHQLPDPYAIRPRKSTPASRKNDAARKKAARDNEAEAQANKRRSKDTARKRKSRGEENEAQAKRRKLERTAKDRQRRKDAKDRKAEVHKGYVQDEALELISPAGRREKEKGAGDLKFRDEKGQHYLGEMDEVCGFCKGRGWASELKTNAKDDDGDKIKNFGSLCCCKGKVQGIVDYEMPPQLLELYTGNTDEAKLFQVGFGGGRDPYSTLDFANVCSLELHNLQANARVFNNGMAMSAVRCEKNWRTRAHNNRQDSMLTAQGQLFRTIAPIVPRDGQDPKCLQTYMFGTEKATIFRMLNMKKNVREKDKVGYKDVFNKLDVILKGAGNKYLDEFIAVHDYVQKKLKGKVWDVNLSIAASAPTDGSIHRGTLNAPSCNEVAILFPEEIVGNMERQVALNRRTPNSANNWYTHTDKNSDARYLVHSHGQGDWLADQATAFRHSDHPRLPPHVRSHPVSVTFVKGQDGWHKDLDHTCVEHLNFMLMDRFDDDGNEIFNPILRGNQLGEQYIVDQFAKAETGRLRFVELHQKELCCEVYSGLNDAMKQDGGTKNVGKRVILPSSFTGGPRYQHQEYLDSMALFQRFGRPHLFLTMTCNPNWQEIKDQLKEGQTALNRPDIVARVFKMKLDQLLKDLGNECIFGKLKART</sequence>
<dbReference type="OrthoDB" id="120387at2759"/>
<protein>
    <recommendedName>
        <fullName evidence="2">Helitron helicase-like domain-containing protein</fullName>
    </recommendedName>
</protein>
<feature type="compositionally biased region" description="Basic and acidic residues" evidence="1">
    <location>
        <begin position="97"/>
        <end position="116"/>
    </location>
</feature>
<gene>
    <name evidence="3" type="ORF">THAOC_03091</name>
</gene>
<reference evidence="3 4" key="1">
    <citation type="journal article" date="2012" name="Genome Biol.">
        <title>Genome and low-iron response of an oceanic diatom adapted to chronic iron limitation.</title>
        <authorList>
            <person name="Lommer M."/>
            <person name="Specht M."/>
            <person name="Roy A.S."/>
            <person name="Kraemer L."/>
            <person name="Andreson R."/>
            <person name="Gutowska M.A."/>
            <person name="Wolf J."/>
            <person name="Bergner S.V."/>
            <person name="Schilhabel M.B."/>
            <person name="Klostermeier U.C."/>
            <person name="Beiko R.G."/>
            <person name="Rosenstiel P."/>
            <person name="Hippler M."/>
            <person name="Laroche J."/>
        </authorList>
    </citation>
    <scope>NUCLEOTIDE SEQUENCE [LARGE SCALE GENOMIC DNA]</scope>
    <source>
        <strain evidence="3 4">CCMP1005</strain>
    </source>
</reference>
<keyword evidence="4" id="KW-1185">Reference proteome</keyword>
<name>K0TCS7_THAOC</name>
<feature type="compositionally biased region" description="Basic and acidic residues" evidence="1">
    <location>
        <begin position="63"/>
        <end position="77"/>
    </location>
</feature>
<feature type="region of interest" description="Disordered" evidence="1">
    <location>
        <begin position="28"/>
        <end position="132"/>
    </location>
</feature>
<dbReference type="PANTHER" id="PTHR45786">
    <property type="entry name" value="DNA BINDING PROTEIN-LIKE"/>
    <property type="match status" value="1"/>
</dbReference>
<dbReference type="AlphaFoldDB" id="K0TCS7"/>
<proteinExistence type="predicted"/>